<accession>A0A017HQH0</accession>
<dbReference type="InterPro" id="IPR016032">
    <property type="entry name" value="Sig_transdc_resp-reg_C-effctor"/>
</dbReference>
<feature type="compositionally biased region" description="Basic and acidic residues" evidence="1">
    <location>
        <begin position="1"/>
        <end position="25"/>
    </location>
</feature>
<dbReference type="SMART" id="SM00421">
    <property type="entry name" value="HTH_LUXR"/>
    <property type="match status" value="1"/>
</dbReference>
<dbReference type="Pfam" id="PF00196">
    <property type="entry name" value="GerE"/>
    <property type="match status" value="1"/>
</dbReference>
<comment type="caution">
    <text evidence="3">The sequence shown here is derived from an EMBL/GenBank/DDBJ whole genome shotgun (WGS) entry which is preliminary data.</text>
</comment>
<evidence type="ECO:0000256" key="1">
    <source>
        <dbReference type="SAM" id="MobiDB-lite"/>
    </source>
</evidence>
<proteinExistence type="predicted"/>
<sequence>MRLIDTTRRGDGIWKGRLPEREPRDGGPPFQVIATDFLLNVVDVDRTAAASVLLPQGLEPGQRPTGLVGFYRAQCGLTATSYDGGFVALEIEGHDAPAETTVFMKVANWYTGRASDVMQAHFDANSAPGEIRSWHEGDVWGAKGGPVGSPAISVRLRRRAQDAPLTSGTHYFVGALGTNEFSFYSISFAQRFVEADCLRLEVLGGAPPILKAMSPRSSFCYYSPEAFLTFSRPQPLGRTADAAPPDAARMMLLDIFLRLGRAAAIVGVGGRVLYLNRKAQALEGQGFMVTGRHLRAARTVDQPALCAAIERAATGEPMAEPVLLHGGPSPIPLLVRAMPMDAAAGGETSVLLLFTSPSDDGGADVAKMLKVLGLSPAEAKVAMLVGTGLSPRDAAAALGVAESTVRSALKAIYDKLAINRQSELAQMVARLNAL</sequence>
<dbReference type="GO" id="GO:0006355">
    <property type="term" value="P:regulation of DNA-templated transcription"/>
    <property type="evidence" value="ECO:0007669"/>
    <property type="project" value="InterPro"/>
</dbReference>
<dbReference type="Pfam" id="PF08448">
    <property type="entry name" value="PAS_4"/>
    <property type="match status" value="1"/>
</dbReference>
<dbReference type="EMBL" id="AOSK01000044">
    <property type="protein sequence ID" value="EYD76423.1"/>
    <property type="molecule type" value="Genomic_DNA"/>
</dbReference>
<dbReference type="GO" id="GO:0003677">
    <property type="term" value="F:DNA binding"/>
    <property type="evidence" value="ECO:0007669"/>
    <property type="project" value="UniProtKB-KW"/>
</dbReference>
<dbReference type="InterPro" id="IPR013656">
    <property type="entry name" value="PAS_4"/>
</dbReference>
<evidence type="ECO:0000259" key="2">
    <source>
        <dbReference type="SMART" id="SM00421"/>
    </source>
</evidence>
<feature type="domain" description="HTH luxR-type" evidence="2">
    <location>
        <begin position="371"/>
        <end position="428"/>
    </location>
</feature>
<dbReference type="RefSeq" id="WP_037281135.1">
    <property type="nucleotide sequence ID" value="NZ_KK088581.1"/>
</dbReference>
<dbReference type="InterPro" id="IPR036388">
    <property type="entry name" value="WH-like_DNA-bd_sf"/>
</dbReference>
<reference evidence="3 4" key="1">
    <citation type="submission" date="2013-02" db="EMBL/GenBank/DDBJ databases">
        <authorList>
            <person name="Fiebig A."/>
            <person name="Goeker M."/>
            <person name="Klenk H.-P.P."/>
        </authorList>
    </citation>
    <scope>NUCLEOTIDE SEQUENCE [LARGE SCALE GENOMIC DNA]</scope>
    <source>
        <strain evidence="3 4">DSM 19309</strain>
    </source>
</reference>
<dbReference type="InterPro" id="IPR000792">
    <property type="entry name" value="Tscrpt_reg_LuxR_C"/>
</dbReference>
<dbReference type="SUPFAM" id="SSF46894">
    <property type="entry name" value="C-terminal effector domain of the bipartite response regulators"/>
    <property type="match status" value="1"/>
</dbReference>
<dbReference type="HOGENOM" id="CLU_631473_0_0_5"/>
<dbReference type="STRING" id="442562.Rumeso_01981"/>
<gene>
    <name evidence="3" type="ORF">Rumeso_01981</name>
</gene>
<keyword evidence="3" id="KW-0238">DNA-binding</keyword>
<evidence type="ECO:0000313" key="4">
    <source>
        <dbReference type="Proteomes" id="UP000019666"/>
    </source>
</evidence>
<dbReference type="AlphaFoldDB" id="A0A017HQH0"/>
<evidence type="ECO:0000313" key="3">
    <source>
        <dbReference type="EMBL" id="EYD76423.1"/>
    </source>
</evidence>
<dbReference type="Proteomes" id="UP000019666">
    <property type="component" value="Unassembled WGS sequence"/>
</dbReference>
<name>A0A017HQH0_9RHOB</name>
<feature type="region of interest" description="Disordered" evidence="1">
    <location>
        <begin position="1"/>
        <end position="27"/>
    </location>
</feature>
<keyword evidence="4" id="KW-1185">Reference proteome</keyword>
<organism evidence="3 4">
    <name type="scientific">Rubellimicrobium mesophilum DSM 19309</name>
    <dbReference type="NCBI Taxonomy" id="442562"/>
    <lineage>
        <taxon>Bacteria</taxon>
        <taxon>Pseudomonadati</taxon>
        <taxon>Pseudomonadota</taxon>
        <taxon>Alphaproteobacteria</taxon>
        <taxon>Rhodobacterales</taxon>
        <taxon>Roseobacteraceae</taxon>
        <taxon>Rubellimicrobium</taxon>
    </lineage>
</organism>
<protein>
    <submittedName>
        <fullName evidence="3">DNA-binding protein HTH domain protein-containing protein</fullName>
    </submittedName>
</protein>
<dbReference type="Gene3D" id="1.10.10.10">
    <property type="entry name" value="Winged helix-like DNA-binding domain superfamily/Winged helix DNA-binding domain"/>
    <property type="match status" value="1"/>
</dbReference>